<feature type="domain" description="HTH marR-type" evidence="4">
    <location>
        <begin position="13"/>
        <end position="113"/>
    </location>
</feature>
<evidence type="ECO:0000313" key="6">
    <source>
        <dbReference type="Proteomes" id="UP001196068"/>
    </source>
</evidence>
<dbReference type="SMART" id="SM00347">
    <property type="entry name" value="HTH_MARR"/>
    <property type="match status" value="1"/>
</dbReference>
<keyword evidence="3" id="KW-0804">Transcription</keyword>
<dbReference type="InterPro" id="IPR036388">
    <property type="entry name" value="WH-like_DNA-bd_sf"/>
</dbReference>
<accession>A0AAF1JVY7</accession>
<comment type="caution">
    <text evidence="5">The sequence shown here is derived from an EMBL/GenBank/DDBJ whole genome shotgun (WGS) entry which is preliminary data.</text>
</comment>
<name>A0AAF1JVY7_9PROT</name>
<dbReference type="RefSeq" id="WP_211872918.1">
    <property type="nucleotide sequence ID" value="NZ_JAAEDH010000002.1"/>
</dbReference>
<evidence type="ECO:0000313" key="5">
    <source>
        <dbReference type="EMBL" id="MBR0654141.1"/>
    </source>
</evidence>
<reference evidence="5" key="2">
    <citation type="journal article" date="2021" name="Syst. Appl. Microbiol.">
        <title>Roseomonas hellenica sp. nov., isolated from roots of wild-growing Alkanna tinctoria.</title>
        <authorList>
            <person name="Rat A."/>
            <person name="Naranjo H.D."/>
            <person name="Lebbe L."/>
            <person name="Cnockaert M."/>
            <person name="Krigas N."/>
            <person name="Grigoriadou K."/>
            <person name="Maloupa E."/>
            <person name="Willems A."/>
        </authorList>
    </citation>
    <scope>NUCLEOTIDE SEQUENCE</scope>
    <source>
        <strain evidence="5">LMG 28251</strain>
    </source>
</reference>
<dbReference type="SUPFAM" id="SSF46785">
    <property type="entry name" value="Winged helix' DNA-binding domain"/>
    <property type="match status" value="1"/>
</dbReference>
<evidence type="ECO:0000256" key="2">
    <source>
        <dbReference type="ARBA" id="ARBA00023125"/>
    </source>
</evidence>
<dbReference type="InterPro" id="IPR023187">
    <property type="entry name" value="Tscrpt_reg_MarR-type_CS"/>
</dbReference>
<dbReference type="GO" id="GO:0003677">
    <property type="term" value="F:DNA binding"/>
    <property type="evidence" value="ECO:0007669"/>
    <property type="project" value="UniProtKB-KW"/>
</dbReference>
<organism evidence="5 6">
    <name type="scientific">Plastoroseomonas arctica</name>
    <dbReference type="NCBI Taxonomy" id="1509237"/>
    <lineage>
        <taxon>Bacteria</taxon>
        <taxon>Pseudomonadati</taxon>
        <taxon>Pseudomonadota</taxon>
        <taxon>Alphaproteobacteria</taxon>
        <taxon>Acetobacterales</taxon>
        <taxon>Acetobacteraceae</taxon>
        <taxon>Plastoroseomonas</taxon>
    </lineage>
</organism>
<dbReference type="EMBL" id="JAAEDH010000002">
    <property type="protein sequence ID" value="MBR0654141.1"/>
    <property type="molecule type" value="Genomic_DNA"/>
</dbReference>
<keyword evidence="2 5" id="KW-0238">DNA-binding</keyword>
<protein>
    <submittedName>
        <fullName evidence="5">Winged helix DNA-binding protein</fullName>
    </submittedName>
</protein>
<reference evidence="5" key="1">
    <citation type="submission" date="2020-01" db="EMBL/GenBank/DDBJ databases">
        <authorList>
            <person name="Rat A."/>
        </authorList>
    </citation>
    <scope>NUCLEOTIDE SEQUENCE</scope>
    <source>
        <strain evidence="5">LMG 28251</strain>
    </source>
</reference>
<dbReference type="AlphaFoldDB" id="A0AAF1JVY7"/>
<dbReference type="InterPro" id="IPR000835">
    <property type="entry name" value="HTH_MarR-typ"/>
</dbReference>
<evidence type="ECO:0000256" key="1">
    <source>
        <dbReference type="ARBA" id="ARBA00023015"/>
    </source>
</evidence>
<keyword evidence="6" id="KW-1185">Reference proteome</keyword>
<gene>
    <name evidence="5" type="ORF">GXW79_03510</name>
</gene>
<dbReference type="InterPro" id="IPR036390">
    <property type="entry name" value="WH_DNA-bd_sf"/>
</dbReference>
<evidence type="ECO:0000256" key="3">
    <source>
        <dbReference type="ARBA" id="ARBA00023163"/>
    </source>
</evidence>
<keyword evidence="1" id="KW-0805">Transcription regulation</keyword>
<dbReference type="GO" id="GO:0003700">
    <property type="term" value="F:DNA-binding transcription factor activity"/>
    <property type="evidence" value="ECO:0007669"/>
    <property type="project" value="InterPro"/>
</dbReference>
<dbReference type="Pfam" id="PF13463">
    <property type="entry name" value="HTH_27"/>
    <property type="match status" value="1"/>
</dbReference>
<dbReference type="Gene3D" id="1.10.10.10">
    <property type="entry name" value="Winged helix-like DNA-binding domain superfamily/Winged helix DNA-binding domain"/>
    <property type="match status" value="1"/>
</dbReference>
<sequence>MKLLLRLRARRRNSSVGSFLEWPAWDMLLDLATVTAEGKHVSVSAICISSGAPQSTALRKLAALEAAGLVRRYLHGHDRRRVCLALTEKGSGLVNELVAEDLHFFSALTQGQRRLAP</sequence>
<dbReference type="PROSITE" id="PS01117">
    <property type="entry name" value="HTH_MARR_1"/>
    <property type="match status" value="1"/>
</dbReference>
<proteinExistence type="predicted"/>
<dbReference type="Proteomes" id="UP001196068">
    <property type="component" value="Unassembled WGS sequence"/>
</dbReference>
<evidence type="ECO:0000259" key="4">
    <source>
        <dbReference type="SMART" id="SM00347"/>
    </source>
</evidence>